<dbReference type="CDD" id="cd17480">
    <property type="entry name" value="MFS_SLC40A1_like"/>
    <property type="match status" value="1"/>
</dbReference>
<dbReference type="PANTHER" id="PTHR11660:SF57">
    <property type="entry name" value="SOLUTE CARRIER FAMILY 40 MEMBER"/>
    <property type="match status" value="1"/>
</dbReference>
<evidence type="ECO:0000313" key="9">
    <source>
        <dbReference type="EMBL" id="KAJ3843058.1"/>
    </source>
</evidence>
<feature type="transmembrane region" description="Helical" evidence="7">
    <location>
        <begin position="67"/>
        <end position="88"/>
    </location>
</feature>
<reference evidence="9" key="1">
    <citation type="submission" date="2022-08" db="EMBL/GenBank/DDBJ databases">
        <authorList>
            <consortium name="DOE Joint Genome Institute"/>
            <person name="Min B."/>
            <person name="Riley R."/>
            <person name="Sierra-Patev S."/>
            <person name="Naranjo-Ortiz M."/>
            <person name="Looney B."/>
            <person name="Konkel Z."/>
            <person name="Slot J.C."/>
            <person name="Sakamoto Y."/>
            <person name="Steenwyk J.L."/>
            <person name="Rokas A."/>
            <person name="Carro J."/>
            <person name="Camarero S."/>
            <person name="Ferreira P."/>
            <person name="Molpeceres G."/>
            <person name="Ruiz-Duenas F.J."/>
            <person name="Serrano A."/>
            <person name="Henrissat B."/>
            <person name="Drula E."/>
            <person name="Hughes K.W."/>
            <person name="Mata J.L."/>
            <person name="Ishikawa N.K."/>
            <person name="Vargas-Isla R."/>
            <person name="Ushijima S."/>
            <person name="Smith C.A."/>
            <person name="Ahrendt S."/>
            <person name="Andreopoulos W."/>
            <person name="He G."/>
            <person name="Labutti K."/>
            <person name="Lipzen A."/>
            <person name="Ng V."/>
            <person name="Sandor L."/>
            <person name="Barry K."/>
            <person name="Martinez A.T."/>
            <person name="Xiao Y."/>
            <person name="Gibbons J.G."/>
            <person name="Terashima K."/>
            <person name="Hibbett D.S."/>
            <person name="Grigoriev I.V."/>
        </authorList>
    </citation>
    <scope>NUCLEOTIDE SEQUENCE</scope>
    <source>
        <strain evidence="9">TFB9207</strain>
    </source>
</reference>
<dbReference type="SUPFAM" id="SSF103473">
    <property type="entry name" value="MFS general substrate transporter"/>
    <property type="match status" value="1"/>
</dbReference>
<organism evidence="9 10">
    <name type="scientific">Lentinula raphanica</name>
    <dbReference type="NCBI Taxonomy" id="153919"/>
    <lineage>
        <taxon>Eukaryota</taxon>
        <taxon>Fungi</taxon>
        <taxon>Dikarya</taxon>
        <taxon>Basidiomycota</taxon>
        <taxon>Agaricomycotina</taxon>
        <taxon>Agaricomycetes</taxon>
        <taxon>Agaricomycetidae</taxon>
        <taxon>Agaricales</taxon>
        <taxon>Marasmiineae</taxon>
        <taxon>Omphalotaceae</taxon>
        <taxon>Lentinula</taxon>
    </lineage>
</organism>
<dbReference type="Pfam" id="PF06963">
    <property type="entry name" value="FPN1"/>
    <property type="match status" value="1"/>
</dbReference>
<keyword evidence="4 7" id="KW-0812">Transmembrane</keyword>
<keyword evidence="3 7" id="KW-0813">Transport</keyword>
<evidence type="ECO:0000256" key="3">
    <source>
        <dbReference type="ARBA" id="ARBA00022448"/>
    </source>
</evidence>
<evidence type="ECO:0000256" key="8">
    <source>
        <dbReference type="SAM" id="MobiDB-lite"/>
    </source>
</evidence>
<comment type="function">
    <text evidence="7">May be involved in iron transport and iron homeostasis.</text>
</comment>
<keyword evidence="10" id="KW-1185">Reference proteome</keyword>
<evidence type="ECO:0000313" key="10">
    <source>
        <dbReference type="Proteomes" id="UP001163846"/>
    </source>
</evidence>
<feature type="compositionally biased region" description="Polar residues" evidence="8">
    <location>
        <begin position="1"/>
        <end position="12"/>
    </location>
</feature>
<dbReference type="InterPro" id="IPR036259">
    <property type="entry name" value="MFS_trans_sf"/>
</dbReference>
<feature type="region of interest" description="Disordered" evidence="8">
    <location>
        <begin position="1"/>
        <end position="25"/>
    </location>
</feature>
<dbReference type="GO" id="GO:0005381">
    <property type="term" value="F:iron ion transmembrane transporter activity"/>
    <property type="evidence" value="ECO:0007669"/>
    <property type="project" value="UniProtKB-UniRule"/>
</dbReference>
<evidence type="ECO:0000256" key="1">
    <source>
        <dbReference type="ARBA" id="ARBA00004141"/>
    </source>
</evidence>
<feature type="transmembrane region" description="Helical" evidence="7">
    <location>
        <begin position="100"/>
        <end position="122"/>
    </location>
</feature>
<feature type="transmembrane region" description="Helical" evidence="7">
    <location>
        <begin position="352"/>
        <end position="370"/>
    </location>
</feature>
<comment type="caution">
    <text evidence="9">The sequence shown here is derived from an EMBL/GenBank/DDBJ whole genome shotgun (WGS) entry which is preliminary data.</text>
</comment>
<feature type="compositionally biased region" description="Basic and acidic residues" evidence="8">
    <location>
        <begin position="13"/>
        <end position="25"/>
    </location>
</feature>
<evidence type="ECO:0000256" key="5">
    <source>
        <dbReference type="ARBA" id="ARBA00022989"/>
    </source>
</evidence>
<feature type="transmembrane region" description="Helical" evidence="7">
    <location>
        <begin position="293"/>
        <end position="314"/>
    </location>
</feature>
<dbReference type="Proteomes" id="UP001163846">
    <property type="component" value="Unassembled WGS sequence"/>
</dbReference>
<dbReference type="EMBL" id="MU805986">
    <property type="protein sequence ID" value="KAJ3843058.1"/>
    <property type="molecule type" value="Genomic_DNA"/>
</dbReference>
<dbReference type="InterPro" id="IPR009716">
    <property type="entry name" value="Ferroportin-1"/>
</dbReference>
<accession>A0AA38PI23</accession>
<feature type="transmembrane region" description="Helical" evidence="7">
    <location>
        <begin position="445"/>
        <end position="466"/>
    </location>
</feature>
<evidence type="ECO:0000256" key="6">
    <source>
        <dbReference type="ARBA" id="ARBA00023136"/>
    </source>
</evidence>
<comment type="caution">
    <text evidence="7">Lacks conserved residue(s) required for the propagation of feature annotation.</text>
</comment>
<evidence type="ECO:0000256" key="4">
    <source>
        <dbReference type="ARBA" id="ARBA00022692"/>
    </source>
</evidence>
<gene>
    <name evidence="9" type="ORF">F5878DRAFT_329666</name>
</gene>
<keyword evidence="6 7" id="KW-0472">Membrane</keyword>
<sequence length="513" mass="57070">MAATTSPSLTGTTHHEEERSEPSNAHLEDLSLITRRLYVSHFLSTWNSRVFEFGAVLYLAKIYPGTLLPMSVYALARAASAILLSPVIGRYIDSADRLHVVRLSIVFQRIAVSLSCLVFLSLIVNWRWTQYLGSGNLVILAILACVEKLCSIMNLVSIEKDWVVVIAGENESNLTALNSQMRRIDLICKLAGPFAIAIIDGFSTQLAILINLGMNSVSIIIEYYTIAKVYNIVPALQEPKMPPTNDIPPMEGPINERILHFWKRLIRGIRSTFHEFNVYFHHQAFRPSLSNSLLYFTVLSFAGQMVTYLLSAGYTSLHIAIARTLSVGFEISATWIAPLLMSHITPIRTGIWFINWQIICLAVGVTWFWTTLGSKPFLAASGIVAGTILSRVGLWGFDLSVQVIIQQEVESDIRGTFSAVEAALQNLFELFAFTSTIIFSKPEQFGWPVMMSFVAVASSGVLYASFVRMRRGHLLHLPPCIVRNTKMNTRAGGTGYELIVQSPEVTGRLTMIS</sequence>
<dbReference type="PANTHER" id="PTHR11660">
    <property type="entry name" value="SOLUTE CARRIER FAMILY 40 MEMBER"/>
    <property type="match status" value="1"/>
</dbReference>
<name>A0AA38PI23_9AGAR</name>
<keyword evidence="5 7" id="KW-1133">Transmembrane helix</keyword>
<dbReference type="AlphaFoldDB" id="A0AA38PI23"/>
<evidence type="ECO:0000256" key="2">
    <source>
        <dbReference type="ARBA" id="ARBA00006279"/>
    </source>
</evidence>
<protein>
    <recommendedName>
        <fullName evidence="7">Solute carrier family 40 member</fullName>
    </recommendedName>
</protein>
<comment type="similarity">
    <text evidence="2 7">Belongs to the ferroportin (FP) (TC 2.A.100) family. SLC40A subfamily.</text>
</comment>
<comment type="subcellular location">
    <subcellularLocation>
        <location evidence="1 7">Membrane</location>
        <topology evidence="1 7">Multi-pass membrane protein</topology>
    </subcellularLocation>
</comment>
<proteinExistence type="inferred from homology"/>
<dbReference type="GO" id="GO:0016020">
    <property type="term" value="C:membrane"/>
    <property type="evidence" value="ECO:0007669"/>
    <property type="project" value="UniProtKB-SubCell"/>
</dbReference>
<keyword evidence="7" id="KW-0406">Ion transport</keyword>
<evidence type="ECO:0000256" key="7">
    <source>
        <dbReference type="RuleBase" id="RU365065"/>
    </source>
</evidence>